<evidence type="ECO:0008006" key="4">
    <source>
        <dbReference type="Google" id="ProtNLM"/>
    </source>
</evidence>
<gene>
    <name evidence="2" type="ORF">C0601_02430</name>
</gene>
<keyword evidence="1" id="KW-0812">Transmembrane</keyword>
<name>A0A2N5ZKG5_MUIH1</name>
<dbReference type="AlphaFoldDB" id="A0A2N5ZKG5"/>
<accession>A0A2N5ZKG5</accession>
<evidence type="ECO:0000313" key="3">
    <source>
        <dbReference type="Proteomes" id="UP000234857"/>
    </source>
</evidence>
<proteinExistence type="predicted"/>
<keyword evidence="1" id="KW-1133">Transmembrane helix</keyword>
<evidence type="ECO:0000256" key="1">
    <source>
        <dbReference type="SAM" id="Phobius"/>
    </source>
</evidence>
<keyword evidence="1" id="KW-0472">Membrane</keyword>
<sequence length="201" mass="23606">MNFINNLLIINFLQTSFILVLVVLLWKKNRKDSFNRKNNSGNDNEKKTDAQVYRHFHLEHLINVEIERAERYQFGFSLVGINFKALLDNRDNYKKKQAFNKLLQRSTRIIDFIVEDEKEGYVYLVLPESDEEATFKIVDRITSNIKGNPDFSDKVNKVMMAFVCYPADATTKDLLVEYLYSVLSKIDEENPVKSYSSYLNH</sequence>
<organism evidence="2 3">
    <name type="scientific">Muiribacterium halophilum</name>
    <dbReference type="NCBI Taxonomy" id="2053465"/>
    <lineage>
        <taxon>Bacteria</taxon>
        <taxon>Candidatus Muiribacteriota</taxon>
        <taxon>Candidatus Muiribacteriia</taxon>
        <taxon>Candidatus Muiribacteriales</taxon>
        <taxon>Candidatus Muiribacteriaceae</taxon>
        <taxon>Candidatus Muiribacterium</taxon>
    </lineage>
</organism>
<evidence type="ECO:0000313" key="2">
    <source>
        <dbReference type="EMBL" id="PLX19195.1"/>
    </source>
</evidence>
<comment type="caution">
    <text evidence="2">The sequence shown here is derived from an EMBL/GenBank/DDBJ whole genome shotgun (WGS) entry which is preliminary data.</text>
</comment>
<dbReference type="Proteomes" id="UP000234857">
    <property type="component" value="Unassembled WGS sequence"/>
</dbReference>
<protein>
    <recommendedName>
        <fullName evidence="4">GGDEF domain-containing protein</fullName>
    </recommendedName>
</protein>
<reference evidence="2 3" key="1">
    <citation type="submission" date="2017-11" db="EMBL/GenBank/DDBJ databases">
        <title>Genome-resolved metagenomics identifies genetic mobility, metabolic interactions, and unexpected diversity in perchlorate-reducing communities.</title>
        <authorList>
            <person name="Barnum T.P."/>
            <person name="Figueroa I.A."/>
            <person name="Carlstrom C.I."/>
            <person name="Lucas L.N."/>
            <person name="Engelbrektson A.L."/>
            <person name="Coates J.D."/>
        </authorList>
    </citation>
    <scope>NUCLEOTIDE SEQUENCE [LARGE SCALE GENOMIC DNA]</scope>
    <source>
        <strain evidence="2">BM706</strain>
    </source>
</reference>
<dbReference type="EMBL" id="PKTG01000038">
    <property type="protein sequence ID" value="PLX19195.1"/>
    <property type="molecule type" value="Genomic_DNA"/>
</dbReference>
<feature type="transmembrane region" description="Helical" evidence="1">
    <location>
        <begin position="6"/>
        <end position="26"/>
    </location>
</feature>